<gene>
    <name evidence="1" type="ORF">AA14337_3107</name>
</gene>
<keyword evidence="2" id="KW-1185">Reference proteome</keyword>
<organism evidence="1 2">
    <name type="scientific">Acetobacter malorum DSM 14337</name>
    <dbReference type="NCBI Taxonomy" id="1307910"/>
    <lineage>
        <taxon>Bacteria</taxon>
        <taxon>Pseudomonadati</taxon>
        <taxon>Pseudomonadota</taxon>
        <taxon>Alphaproteobacteria</taxon>
        <taxon>Acetobacterales</taxon>
        <taxon>Acetobacteraceae</taxon>
        <taxon>Acetobacter</taxon>
    </lineage>
</organism>
<accession>A0ABQ0PZQ0</accession>
<sequence>MRHFTRVNSDFNMRRIVWWRVGMLMNKPEAKSARLDKKAAVAEMKASAPAVGSVWKAGDGRFLRVISAKLSPFAKGYGRAHMRVLPPLRPRQRTEANMAFSRFGSFLTPIPYDKLVEHDPGLGVYDAMLFPFIFRFLKGRNQKEMAEEAQKMGVILHFHAVGAPDDGSYIGNTELRALTQEAEEPEWKEGGMSWIGAWMNEDNEVTSIYARPASPLD</sequence>
<comment type="caution">
    <text evidence="1">The sequence shown here is derived from an EMBL/GenBank/DDBJ whole genome shotgun (WGS) entry which is preliminary data.</text>
</comment>
<name>A0ABQ0PZQ0_9PROT</name>
<evidence type="ECO:0000313" key="2">
    <source>
        <dbReference type="Proteomes" id="UP001065047"/>
    </source>
</evidence>
<dbReference type="Proteomes" id="UP001065047">
    <property type="component" value="Unassembled WGS sequence"/>
</dbReference>
<proteinExistence type="predicted"/>
<evidence type="ECO:0000313" key="1">
    <source>
        <dbReference type="EMBL" id="GBQ85575.1"/>
    </source>
</evidence>
<protein>
    <submittedName>
        <fullName evidence="1">Uncharacterized protein</fullName>
    </submittedName>
</protein>
<reference evidence="1" key="1">
    <citation type="submission" date="2013-04" db="EMBL/GenBank/DDBJ databases">
        <title>The genome sequencing project of 58 acetic acid bacteria.</title>
        <authorList>
            <person name="Okamoto-Kainuma A."/>
            <person name="Ishikawa M."/>
            <person name="Umino S."/>
            <person name="Koizumi Y."/>
            <person name="Shiwa Y."/>
            <person name="Yoshikawa H."/>
            <person name="Matsutani M."/>
            <person name="Matsushita K."/>
        </authorList>
    </citation>
    <scope>NUCLEOTIDE SEQUENCE</scope>
    <source>
        <strain evidence="1">DSM 14337</strain>
    </source>
</reference>
<dbReference type="EMBL" id="BAPF01000054">
    <property type="protein sequence ID" value="GBQ85575.1"/>
    <property type="molecule type" value="Genomic_DNA"/>
</dbReference>